<sequence length="309" mass="34478">MKAIVTGGAGFIGSHLVHELLRKGHHVLSIDDYSAGTDANLPHHRNLYRLGRDILDIDRLPFLGAEVVFHNAASKKVISSKDPRRDLDVNAAGTLHLLQLCAQSGVKRFIHASTGSVYGQPIDFPQTEDHPRNPISPYGISKMAGEAYVKIFHGRLGMTTTILRYFHVYGPRQNKEVGMGGVVGIFCDRAFNRLPLTLHGDGSQQRAFTYVADIVSANMLVLDRTEAGGEAYNCCSGVSVTVRDMGELLLRMVHPEDEDFHFNVTQPRSGEVYKFDVSNKKLDTLLGEEFTWTTLYDGLMRTLQWYRQT</sequence>
<comment type="similarity">
    <text evidence="1">Belongs to the NAD(P)-dependent epimerase/dehydratase family.</text>
</comment>
<dbReference type="PANTHER" id="PTHR43000">
    <property type="entry name" value="DTDP-D-GLUCOSE 4,6-DEHYDRATASE-RELATED"/>
    <property type="match status" value="1"/>
</dbReference>
<dbReference type="SUPFAM" id="SSF51735">
    <property type="entry name" value="NAD(P)-binding Rossmann-fold domains"/>
    <property type="match status" value="1"/>
</dbReference>
<comment type="caution">
    <text evidence="3">The sequence shown here is derived from an EMBL/GenBank/DDBJ whole genome shotgun (WGS) entry which is preliminary data.</text>
</comment>
<dbReference type="InterPro" id="IPR001509">
    <property type="entry name" value="Epimerase_deHydtase"/>
</dbReference>
<evidence type="ECO:0000313" key="3">
    <source>
        <dbReference type="EMBL" id="KKL83985.1"/>
    </source>
</evidence>
<dbReference type="EMBL" id="LAZR01021828">
    <property type="protein sequence ID" value="KKL83985.1"/>
    <property type="molecule type" value="Genomic_DNA"/>
</dbReference>
<dbReference type="InterPro" id="IPR036291">
    <property type="entry name" value="NAD(P)-bd_dom_sf"/>
</dbReference>
<protein>
    <recommendedName>
        <fullName evidence="2">NAD-dependent epimerase/dehydratase domain-containing protein</fullName>
    </recommendedName>
</protein>
<evidence type="ECO:0000259" key="2">
    <source>
        <dbReference type="Pfam" id="PF01370"/>
    </source>
</evidence>
<dbReference type="AlphaFoldDB" id="A0A0F9HQQ1"/>
<feature type="domain" description="NAD-dependent epimerase/dehydratase" evidence="2">
    <location>
        <begin position="4"/>
        <end position="235"/>
    </location>
</feature>
<name>A0A0F9HQQ1_9ZZZZ</name>
<dbReference type="Pfam" id="PF01370">
    <property type="entry name" value="Epimerase"/>
    <property type="match status" value="1"/>
</dbReference>
<gene>
    <name evidence="3" type="ORF">LCGC14_1969280</name>
</gene>
<accession>A0A0F9HQQ1</accession>
<organism evidence="3">
    <name type="scientific">marine sediment metagenome</name>
    <dbReference type="NCBI Taxonomy" id="412755"/>
    <lineage>
        <taxon>unclassified sequences</taxon>
        <taxon>metagenomes</taxon>
        <taxon>ecological metagenomes</taxon>
    </lineage>
</organism>
<evidence type="ECO:0000256" key="1">
    <source>
        <dbReference type="ARBA" id="ARBA00007637"/>
    </source>
</evidence>
<dbReference type="Gene3D" id="3.40.50.720">
    <property type="entry name" value="NAD(P)-binding Rossmann-like Domain"/>
    <property type="match status" value="1"/>
</dbReference>
<reference evidence="3" key="1">
    <citation type="journal article" date="2015" name="Nature">
        <title>Complex archaea that bridge the gap between prokaryotes and eukaryotes.</title>
        <authorList>
            <person name="Spang A."/>
            <person name="Saw J.H."/>
            <person name="Jorgensen S.L."/>
            <person name="Zaremba-Niedzwiedzka K."/>
            <person name="Martijn J."/>
            <person name="Lind A.E."/>
            <person name="van Eijk R."/>
            <person name="Schleper C."/>
            <person name="Guy L."/>
            <person name="Ettema T.J."/>
        </authorList>
    </citation>
    <scope>NUCLEOTIDE SEQUENCE</scope>
</reference>
<proteinExistence type="inferred from homology"/>